<feature type="non-terminal residue" evidence="2">
    <location>
        <position position="1"/>
    </location>
</feature>
<evidence type="ECO:0000313" key="2">
    <source>
        <dbReference type="EMBL" id="RRT33021.1"/>
    </source>
</evidence>
<accession>A0A426X0L7</accession>
<sequence length="139" mass="15039">GIPPIPHSDAQEAAAVVHNGGELGAAPRLHDDRRRGALDEGEIGPDGGRFAARLPASLRRAGTRFGSDGDGQAHSGTDSRSGGRGRHGLAKRRPPRWLRWLRQREGKAKRAHGRMNSRRKCQVLDGTDGNATVERREST</sequence>
<dbReference type="EMBL" id="AMZH03030103">
    <property type="protein sequence ID" value="RRT33021.1"/>
    <property type="molecule type" value="Genomic_DNA"/>
</dbReference>
<protein>
    <submittedName>
        <fullName evidence="2">Uncharacterized protein</fullName>
    </submittedName>
</protein>
<reference evidence="2 3" key="1">
    <citation type="journal article" date="2014" name="Agronomy (Basel)">
        <title>A Draft Genome Sequence for Ensete ventricosum, the Drought-Tolerant Tree Against Hunger.</title>
        <authorList>
            <person name="Harrison J."/>
            <person name="Moore K.A."/>
            <person name="Paszkiewicz K."/>
            <person name="Jones T."/>
            <person name="Grant M."/>
            <person name="Ambacheew D."/>
            <person name="Muzemil S."/>
            <person name="Studholme D.J."/>
        </authorList>
    </citation>
    <scope>NUCLEOTIDE SEQUENCE [LARGE SCALE GENOMIC DNA]</scope>
</reference>
<feature type="compositionally biased region" description="Basic and acidic residues" evidence="1">
    <location>
        <begin position="28"/>
        <end position="38"/>
    </location>
</feature>
<dbReference type="Proteomes" id="UP000287651">
    <property type="component" value="Unassembled WGS sequence"/>
</dbReference>
<feature type="region of interest" description="Disordered" evidence="1">
    <location>
        <begin position="18"/>
        <end position="139"/>
    </location>
</feature>
<name>A0A426X0L7_ENSVE</name>
<comment type="caution">
    <text evidence="2">The sequence shown here is derived from an EMBL/GenBank/DDBJ whole genome shotgun (WGS) entry which is preliminary data.</text>
</comment>
<organism evidence="2 3">
    <name type="scientific">Ensete ventricosum</name>
    <name type="common">Abyssinian banana</name>
    <name type="synonym">Musa ensete</name>
    <dbReference type="NCBI Taxonomy" id="4639"/>
    <lineage>
        <taxon>Eukaryota</taxon>
        <taxon>Viridiplantae</taxon>
        <taxon>Streptophyta</taxon>
        <taxon>Embryophyta</taxon>
        <taxon>Tracheophyta</taxon>
        <taxon>Spermatophyta</taxon>
        <taxon>Magnoliopsida</taxon>
        <taxon>Liliopsida</taxon>
        <taxon>Zingiberales</taxon>
        <taxon>Musaceae</taxon>
        <taxon>Ensete</taxon>
    </lineage>
</organism>
<dbReference type="AlphaFoldDB" id="A0A426X0L7"/>
<evidence type="ECO:0000313" key="3">
    <source>
        <dbReference type="Proteomes" id="UP000287651"/>
    </source>
</evidence>
<feature type="compositionally biased region" description="Basic residues" evidence="1">
    <location>
        <begin position="83"/>
        <end position="101"/>
    </location>
</feature>
<gene>
    <name evidence="2" type="ORF">B296_00057055</name>
</gene>
<proteinExistence type="predicted"/>
<feature type="compositionally biased region" description="Basic residues" evidence="1">
    <location>
        <begin position="109"/>
        <end position="121"/>
    </location>
</feature>
<evidence type="ECO:0000256" key="1">
    <source>
        <dbReference type="SAM" id="MobiDB-lite"/>
    </source>
</evidence>